<dbReference type="AlphaFoldDB" id="A0A1B9C255"/>
<dbReference type="EMBL" id="JH659667">
    <property type="protein sequence ID" value="OCB06977.1"/>
    <property type="molecule type" value="Genomic_DNA"/>
</dbReference>
<sequence length="180" mass="21004">MDYFPQPNVPVQKIGLSKLNEMFGCLENFYFSVYQLGYYLPPFECPTITAEYLSGVCKGIFHCPKRENILPGRAQCVKKISKVRLYEILLDISNKKNVAKNDKDNNQIDFPVERIFRIVPDGQGTIFKRTNEQILQDAIKAKEEKIKKKKQHIQMLIEETTKAEQKMEDLENERTEIQNL</sequence>
<reference evidence="2" key="1">
    <citation type="submission" date="2011-11" db="EMBL/GenBank/DDBJ databases">
        <title>The Genome Sequence of Tetrahymena thermophila SB210.</title>
        <authorList>
            <consortium name="The Broad Institute Genome Sequencing Platform"/>
            <person name="Russ C."/>
            <person name="Coyne R.S."/>
            <person name="Orias E."/>
            <person name="Taverna S.D."/>
            <person name="Papazyan R."/>
            <person name="Young S.K."/>
            <person name="Zeng Q."/>
            <person name="Gargeya S."/>
            <person name="Fitzgerald M."/>
            <person name="Haas B."/>
            <person name="Abouelleil A."/>
            <person name="Alvarado L."/>
            <person name="Arachchi H.M."/>
            <person name="Berlin A."/>
            <person name="Brown A."/>
            <person name="Chapman S.B."/>
            <person name="Chen Z."/>
            <person name="Dunbar C."/>
            <person name="Freedman E."/>
            <person name="Gearin G."/>
            <person name="Goldberg J."/>
            <person name="Griggs A."/>
            <person name="Gujja S."/>
            <person name="Heiman D."/>
            <person name="Howarth C."/>
            <person name="Lui A."/>
            <person name="MacDonald P.J.P."/>
            <person name="Montmayeur A."/>
            <person name="Murphy C."/>
            <person name="Neiman D."/>
            <person name="Pearson M."/>
            <person name="Priest M."/>
            <person name="Roberts A."/>
            <person name="Saif S."/>
            <person name="Shea T."/>
            <person name="Sisk P."/>
            <person name="Stolte C."/>
            <person name="Sykes S."/>
            <person name="Wortman J."/>
            <person name="Nusbaum C."/>
            <person name="Birren B."/>
        </authorList>
    </citation>
    <scope>NUCLEOTIDE SEQUENCE [LARGE SCALE GENOMIC DNA]</scope>
    <source>
        <strain evidence="2">SB210</strain>
    </source>
</reference>
<proteinExistence type="predicted"/>
<protein>
    <submittedName>
        <fullName evidence="2">Uncharacterized protein</fullName>
    </submittedName>
</protein>
<keyword evidence="1" id="KW-0175">Coiled coil</keyword>
<evidence type="ECO:0000313" key="2">
    <source>
        <dbReference type="EMBL" id="OCB06977.1"/>
    </source>
</evidence>
<accession>A0A1B9C255</accession>
<evidence type="ECO:0000256" key="1">
    <source>
        <dbReference type="SAM" id="Coils"/>
    </source>
</evidence>
<reference evidence="2" key="2">
    <citation type="submission" date="2016-07" db="EMBL/GenBank/DDBJ databases">
        <authorList>
            <person name="Coyne R.S."/>
            <person name="Hamilton E.P."/>
            <person name="Orias E."/>
            <person name="Russ C."/>
            <person name="Kapusta A."/>
            <person name="Bidwell S.L."/>
            <person name="Krishnakumar V."/>
            <person name="Zafar N."/>
            <person name="Tang H."/>
            <person name="Hadjithomas M."/>
        </authorList>
    </citation>
    <scope>NUCLEOTIDE SEQUENCE [LARGE SCALE GENOMIC DNA]</scope>
    <source>
        <strain evidence="2">SB210</strain>
    </source>
</reference>
<gene>
    <name evidence="2" type="ORF">TTHMIC_00004</name>
</gene>
<feature type="coiled-coil region" evidence="1">
    <location>
        <begin position="132"/>
        <end position="180"/>
    </location>
</feature>
<organism evidence="2">
    <name type="scientific">Tetrahymena thermophila (strain SB210)</name>
    <dbReference type="NCBI Taxonomy" id="312017"/>
    <lineage>
        <taxon>Eukaryota</taxon>
        <taxon>Sar</taxon>
        <taxon>Alveolata</taxon>
        <taxon>Ciliophora</taxon>
        <taxon>Intramacronucleata</taxon>
        <taxon>Oligohymenophorea</taxon>
        <taxon>Hymenostomatida</taxon>
        <taxon>Tetrahymenina</taxon>
        <taxon>Tetrahymenidae</taxon>
        <taxon>Tetrahymena</taxon>
    </lineage>
</organism>
<dbReference type="Proteomes" id="UP000242602">
    <property type="component" value="Unassembled WGS sequence"/>
</dbReference>
<name>A0A1B9C255_TETTS</name>